<dbReference type="GO" id="GO:0016987">
    <property type="term" value="F:sigma factor activity"/>
    <property type="evidence" value="ECO:0007669"/>
    <property type="project" value="UniProtKB-KW"/>
</dbReference>
<evidence type="ECO:0000256" key="2">
    <source>
        <dbReference type="ARBA" id="ARBA00023015"/>
    </source>
</evidence>
<dbReference type="InterPro" id="IPR007624">
    <property type="entry name" value="RNA_pol_sigma70_r3"/>
</dbReference>
<feature type="domain" description="RNA polymerase sigma-70" evidence="8">
    <location>
        <begin position="339"/>
        <end position="365"/>
    </location>
</feature>
<dbReference type="Pfam" id="PF00140">
    <property type="entry name" value="Sigma70_r1_2"/>
    <property type="match status" value="1"/>
</dbReference>
<dbReference type="InterPro" id="IPR007630">
    <property type="entry name" value="RNA_pol_sigma70_r4"/>
</dbReference>
<dbReference type="Pfam" id="PF03979">
    <property type="entry name" value="Sigma70_r1_1"/>
    <property type="match status" value="1"/>
</dbReference>
<dbReference type="PRINTS" id="PR00046">
    <property type="entry name" value="SIGMA70FCT"/>
</dbReference>
<dbReference type="OrthoDB" id="9809557at2"/>
<dbReference type="InterPro" id="IPR007127">
    <property type="entry name" value="RNA_pol_sigma_70_r1_1"/>
</dbReference>
<evidence type="ECO:0000256" key="3">
    <source>
        <dbReference type="ARBA" id="ARBA00023082"/>
    </source>
</evidence>
<dbReference type="PROSITE" id="PS00715">
    <property type="entry name" value="SIGMA70_1"/>
    <property type="match status" value="1"/>
</dbReference>
<dbReference type="GO" id="GO:0006352">
    <property type="term" value="P:DNA-templated transcription initiation"/>
    <property type="evidence" value="ECO:0007669"/>
    <property type="project" value="InterPro"/>
</dbReference>
<protein>
    <recommendedName>
        <fullName evidence="6">RNA polymerase sigma factor</fullName>
    </recommendedName>
</protein>
<dbReference type="InterPro" id="IPR013324">
    <property type="entry name" value="RNA_pol_sigma_r3/r4-like"/>
</dbReference>
<organism evidence="9 10">
    <name type="scientific">Lactobacillus porci</name>
    <dbReference type="NCBI Taxonomy" id="2012477"/>
    <lineage>
        <taxon>Bacteria</taxon>
        <taxon>Bacillati</taxon>
        <taxon>Bacillota</taxon>
        <taxon>Bacilli</taxon>
        <taxon>Lactobacillales</taxon>
        <taxon>Lactobacillaceae</taxon>
        <taxon>Lactobacillus</taxon>
    </lineage>
</organism>
<dbReference type="InterPro" id="IPR014284">
    <property type="entry name" value="RNA_pol_sigma-70_dom"/>
</dbReference>
<evidence type="ECO:0000256" key="6">
    <source>
        <dbReference type="RuleBase" id="RU362124"/>
    </source>
</evidence>
<dbReference type="SUPFAM" id="SSF88946">
    <property type="entry name" value="Sigma2 domain of RNA polymerase sigma factors"/>
    <property type="match status" value="1"/>
</dbReference>
<evidence type="ECO:0000313" key="10">
    <source>
        <dbReference type="Proteomes" id="UP000438120"/>
    </source>
</evidence>
<dbReference type="Gene3D" id="1.10.601.10">
    <property type="entry name" value="RNA Polymerase Primary Sigma Factor"/>
    <property type="match status" value="2"/>
</dbReference>
<reference evidence="9 10" key="1">
    <citation type="submission" date="2019-08" db="EMBL/GenBank/DDBJ databases">
        <title>In-depth cultivation of the pig gut microbiome towards novel bacterial diversity and tailored functional studies.</title>
        <authorList>
            <person name="Wylensek D."/>
            <person name="Hitch T.C.A."/>
            <person name="Clavel T."/>
        </authorList>
    </citation>
    <scope>NUCLEOTIDE SEQUENCE [LARGE SCALE GENOMIC DNA]</scope>
    <source>
        <strain evidence="9 10">Bifido-178-WT-2B</strain>
    </source>
</reference>
<evidence type="ECO:0000313" key="9">
    <source>
        <dbReference type="EMBL" id="MST87068.1"/>
    </source>
</evidence>
<dbReference type="Pfam" id="PF04539">
    <property type="entry name" value="Sigma70_r3"/>
    <property type="match status" value="1"/>
</dbReference>
<keyword evidence="3 6" id="KW-0731">Sigma factor</keyword>
<dbReference type="Gene3D" id="1.10.10.10">
    <property type="entry name" value="Winged helix-like DNA-binding domain superfamily/Winged helix DNA-binding domain"/>
    <property type="match status" value="2"/>
</dbReference>
<dbReference type="SUPFAM" id="SSF88659">
    <property type="entry name" value="Sigma3 and sigma4 domains of RNA polymerase sigma factors"/>
    <property type="match status" value="2"/>
</dbReference>
<dbReference type="InterPro" id="IPR050239">
    <property type="entry name" value="Sigma-70_RNA_pol_init_factors"/>
</dbReference>
<name>A0A6A8ME54_9LACO</name>
<dbReference type="AlphaFoldDB" id="A0A6A8ME54"/>
<feature type="domain" description="RNA polymerase sigma-70" evidence="7">
    <location>
        <begin position="167"/>
        <end position="180"/>
    </location>
</feature>
<dbReference type="PANTHER" id="PTHR30603:SF60">
    <property type="entry name" value="RNA POLYMERASE SIGMA FACTOR RPOD"/>
    <property type="match status" value="1"/>
</dbReference>
<comment type="similarity">
    <text evidence="1 6">Belongs to the sigma-70 factor family.</text>
</comment>
<dbReference type="RefSeq" id="WP_154548465.1">
    <property type="nucleotide sequence ID" value="NZ_VUMX01000011.1"/>
</dbReference>
<dbReference type="Pfam" id="PF04545">
    <property type="entry name" value="Sigma70_r4"/>
    <property type="match status" value="1"/>
</dbReference>
<comment type="caution">
    <text evidence="9">The sequence shown here is derived from an EMBL/GenBank/DDBJ whole genome shotgun (WGS) entry which is preliminary data.</text>
</comment>
<keyword evidence="5 6" id="KW-0804">Transcription</keyword>
<dbReference type="EMBL" id="VUMX01000011">
    <property type="protein sequence ID" value="MST87068.1"/>
    <property type="molecule type" value="Genomic_DNA"/>
</dbReference>
<keyword evidence="4 6" id="KW-0238">DNA-binding</keyword>
<comment type="function">
    <text evidence="6">Sigma factors are initiation factors that promote the attachment of RNA polymerase to specific initiation sites and are then released.</text>
</comment>
<accession>A0A6A8ME54</accession>
<gene>
    <name evidence="9" type="ORF">FYJ62_05310</name>
</gene>
<dbReference type="InterPro" id="IPR036388">
    <property type="entry name" value="WH-like_DNA-bd_sf"/>
</dbReference>
<dbReference type="Pfam" id="PF04542">
    <property type="entry name" value="Sigma70_r2"/>
    <property type="match status" value="1"/>
</dbReference>
<dbReference type="GO" id="GO:0003677">
    <property type="term" value="F:DNA binding"/>
    <property type="evidence" value="ECO:0007669"/>
    <property type="project" value="UniProtKB-KW"/>
</dbReference>
<dbReference type="FunFam" id="1.10.601.10:FF:000001">
    <property type="entry name" value="RNA polymerase sigma factor SigA"/>
    <property type="match status" value="1"/>
</dbReference>
<dbReference type="InterPro" id="IPR013325">
    <property type="entry name" value="RNA_pol_sigma_r2"/>
</dbReference>
<proteinExistence type="inferred from homology"/>
<dbReference type="CDD" id="cd06171">
    <property type="entry name" value="Sigma70_r4"/>
    <property type="match status" value="1"/>
</dbReference>
<keyword evidence="2 6" id="KW-0805">Transcription regulation</keyword>
<dbReference type="InterPro" id="IPR009042">
    <property type="entry name" value="RNA_pol_sigma70_r1_2"/>
</dbReference>
<dbReference type="PANTHER" id="PTHR30603">
    <property type="entry name" value="RNA POLYMERASE SIGMA FACTOR RPO"/>
    <property type="match status" value="1"/>
</dbReference>
<evidence type="ECO:0000259" key="7">
    <source>
        <dbReference type="PROSITE" id="PS00715"/>
    </source>
</evidence>
<dbReference type="InterPro" id="IPR000943">
    <property type="entry name" value="RNA_pol_sigma70"/>
</dbReference>
<dbReference type="InterPro" id="IPR007627">
    <property type="entry name" value="RNA_pol_sigma70_r2"/>
</dbReference>
<keyword evidence="10" id="KW-1185">Reference proteome</keyword>
<sequence>MAERNASNVNDFPLQKAVKLVISGVKKSGQISENDFKARLVVPYELSKDEVAKLVNKFEDSGISIVDEKGEPSSLSLQVQEASEQAEAAEKAQAASESERVYDSVRMYLKEIGKVPLLSRDEEVAVAKRIEAGDESAKDELAAANLRLVVSIAKRYAKHNGKMGILDLIQEGNIGLMKAVDKFDYSKGFKFSTYATWWIRQAITRALADQDRMIRIPVHVVESINKMNRIQRTLQQDLDRDAKPEELAAEMNEPVAKVHEIITVAKNQETDSLDKPVGEEGDSQLGDLLEDNKAVNPEEFTAFEMLKDQLSGMMGEYLTDREATVLRLRFGLENDEPHTLEEVGRQLGVTRERVRQIEAKAVKKLKHHIDQLQDYFPAN</sequence>
<evidence type="ECO:0000259" key="8">
    <source>
        <dbReference type="PROSITE" id="PS00716"/>
    </source>
</evidence>
<dbReference type="NCBIfam" id="TIGR02937">
    <property type="entry name" value="sigma70-ECF"/>
    <property type="match status" value="1"/>
</dbReference>
<dbReference type="PROSITE" id="PS00716">
    <property type="entry name" value="SIGMA70_2"/>
    <property type="match status" value="1"/>
</dbReference>
<evidence type="ECO:0000256" key="4">
    <source>
        <dbReference type="ARBA" id="ARBA00023125"/>
    </source>
</evidence>
<evidence type="ECO:0000256" key="1">
    <source>
        <dbReference type="ARBA" id="ARBA00007788"/>
    </source>
</evidence>
<dbReference type="Proteomes" id="UP000438120">
    <property type="component" value="Unassembled WGS sequence"/>
</dbReference>
<evidence type="ECO:0000256" key="5">
    <source>
        <dbReference type="ARBA" id="ARBA00023163"/>
    </source>
</evidence>